<accession>A0RUD4</accession>
<evidence type="ECO:0000313" key="2">
    <source>
        <dbReference type="Proteomes" id="UP000000758"/>
    </source>
</evidence>
<evidence type="ECO:0000313" key="1">
    <source>
        <dbReference type="EMBL" id="ABK76951.1"/>
    </source>
</evidence>
<dbReference type="KEGG" id="csy:CENSYa_0314"/>
<name>A0RUD4_CENSY</name>
<dbReference type="SUPFAM" id="SSF144064">
    <property type="entry name" value="Heme iron utilization protein-like"/>
    <property type="match status" value="1"/>
</dbReference>
<dbReference type="EnsemblBacteria" id="ABK76951">
    <property type="protein sequence ID" value="ABK76951"/>
    <property type="gene ID" value="CENSYa_0314"/>
</dbReference>
<dbReference type="Gene3D" id="3.40.1570.10">
    <property type="entry name" value="HemS/ChuS/ChuX like domains"/>
    <property type="match status" value="1"/>
</dbReference>
<dbReference type="STRING" id="414004.CENSYa_0314"/>
<gene>
    <name evidence="1" type="ordered locus">CENSYa_0314</name>
</gene>
<keyword evidence="2" id="KW-1185">Reference proteome</keyword>
<evidence type="ECO:0008006" key="3">
    <source>
        <dbReference type="Google" id="ProtNLM"/>
    </source>
</evidence>
<protein>
    <recommendedName>
        <fullName evidence="3">Haemin-degrading HemS/ChuX domain-containing protein</fullName>
    </recommendedName>
</protein>
<sequence>MIAAPNGHAQNGLMDLLGVSDILFIIRGGGAVAEIRSNSLGIRRKEQWITIGDNDGPCHMHIDSGKIASARFVAEEKPGRTSYSVRFLDDDGERVLGAFFTKMYDTEGALSQDRKALYDGLSSKYGTEVYFTE</sequence>
<dbReference type="InterPro" id="IPR053733">
    <property type="entry name" value="Heme_Transport_Util_sf"/>
</dbReference>
<organism evidence="1 2">
    <name type="scientific">Cenarchaeum symbiosum (strain A)</name>
    <dbReference type="NCBI Taxonomy" id="414004"/>
    <lineage>
        <taxon>Archaea</taxon>
        <taxon>Nitrososphaerota</taxon>
        <taxon>Candidatus Cenarchaeales</taxon>
        <taxon>Candidatus Cenarchaeaceae</taxon>
        <taxon>Candidatus Cenarchaeum</taxon>
    </lineage>
</organism>
<dbReference type="AlphaFoldDB" id="A0RUD4"/>
<dbReference type="Pfam" id="PF22684">
    <property type="entry name" value="LFE_1968-like"/>
    <property type="match status" value="1"/>
</dbReference>
<dbReference type="InterPro" id="IPR055136">
    <property type="entry name" value="LFE_1968-like"/>
</dbReference>
<proteinExistence type="predicted"/>
<reference evidence="1 2" key="1">
    <citation type="journal article" date="2006" name="Proc. Natl. Acad. Sci. U.S.A.">
        <title>Genomic analysis of the uncultivated marine crenarchaeote Cenarchaeum symbiosum.</title>
        <authorList>
            <person name="Hallam S.J."/>
            <person name="Konstantinidis K.T."/>
            <person name="Putnam N."/>
            <person name="Schleper C."/>
            <person name="Watanabe Y."/>
            <person name="Sugahara J."/>
            <person name="Preston C."/>
            <person name="de la Torre J."/>
            <person name="Richardson P.M."/>
            <person name="DeLong E.F."/>
        </authorList>
    </citation>
    <scope>NUCLEOTIDE SEQUENCE [LARGE SCALE GENOMIC DNA]</scope>
    <source>
        <strain evidence="2">A</strain>
    </source>
</reference>
<dbReference type="EMBL" id="DP000238">
    <property type="protein sequence ID" value="ABK76951.1"/>
    <property type="molecule type" value="Genomic_DNA"/>
</dbReference>
<dbReference type="Proteomes" id="UP000000758">
    <property type="component" value="Chromosome"/>
</dbReference>
<dbReference type="HOGENOM" id="CLU_2010000_0_0_2"/>